<feature type="chain" id="PRO_5034873280" evidence="1">
    <location>
        <begin position="25"/>
        <end position="186"/>
    </location>
</feature>
<organism evidence="2 3">
    <name type="scientific">Ephemerocybe angulata</name>
    <dbReference type="NCBI Taxonomy" id="980116"/>
    <lineage>
        <taxon>Eukaryota</taxon>
        <taxon>Fungi</taxon>
        <taxon>Dikarya</taxon>
        <taxon>Basidiomycota</taxon>
        <taxon>Agaricomycotina</taxon>
        <taxon>Agaricomycetes</taxon>
        <taxon>Agaricomycetidae</taxon>
        <taxon>Agaricales</taxon>
        <taxon>Agaricineae</taxon>
        <taxon>Psathyrellaceae</taxon>
        <taxon>Ephemerocybe</taxon>
    </lineage>
</organism>
<reference evidence="2 3" key="1">
    <citation type="submission" date="2020-07" db="EMBL/GenBank/DDBJ databases">
        <title>Comparative genomics of pyrophilous fungi reveals a link between fire events and developmental genes.</title>
        <authorList>
            <consortium name="DOE Joint Genome Institute"/>
            <person name="Steindorff A.S."/>
            <person name="Carver A."/>
            <person name="Calhoun S."/>
            <person name="Stillman K."/>
            <person name="Liu H."/>
            <person name="Lipzen A."/>
            <person name="Pangilinan J."/>
            <person name="Labutti K."/>
            <person name="Bruns T.D."/>
            <person name="Grigoriev I.V."/>
        </authorList>
    </citation>
    <scope>NUCLEOTIDE SEQUENCE [LARGE SCALE GENOMIC DNA]</scope>
    <source>
        <strain evidence="2 3">CBS 144469</strain>
    </source>
</reference>
<name>A0A8H6I2A5_9AGAR</name>
<accession>A0A8H6I2A5</accession>
<dbReference type="AlphaFoldDB" id="A0A8H6I2A5"/>
<proteinExistence type="predicted"/>
<gene>
    <name evidence="2" type="ORF">DFP72DRAFT_1066900</name>
</gene>
<keyword evidence="1" id="KW-0732">Signal</keyword>
<comment type="caution">
    <text evidence="2">The sequence shown here is derived from an EMBL/GenBank/DDBJ whole genome shotgun (WGS) entry which is preliminary data.</text>
</comment>
<dbReference type="Proteomes" id="UP000521943">
    <property type="component" value="Unassembled WGS sequence"/>
</dbReference>
<evidence type="ECO:0000313" key="3">
    <source>
        <dbReference type="Proteomes" id="UP000521943"/>
    </source>
</evidence>
<sequence>MRFILGPVLSLVLLISSLGLLANAYIDHDEFIARSTVDGLSMRGESLAVPFQHSLREFLEGAVDVYKRSLDEYEDGILEARAREVTISIRVGVNGKYEHLTRFKVQSNLGLRALAGMVPKEVIEPQGALYFTAIKNKKGDEQILKMGGTIDSNGLVGMHPNDWIYLAAYPLEQPQGAGKGKKPAKK</sequence>
<dbReference type="EMBL" id="JACGCI010000027">
    <property type="protein sequence ID" value="KAF6756076.1"/>
    <property type="molecule type" value="Genomic_DNA"/>
</dbReference>
<evidence type="ECO:0000313" key="2">
    <source>
        <dbReference type="EMBL" id="KAF6756076.1"/>
    </source>
</evidence>
<feature type="signal peptide" evidence="1">
    <location>
        <begin position="1"/>
        <end position="24"/>
    </location>
</feature>
<evidence type="ECO:0000256" key="1">
    <source>
        <dbReference type="SAM" id="SignalP"/>
    </source>
</evidence>
<protein>
    <submittedName>
        <fullName evidence="2">Uncharacterized protein</fullName>
    </submittedName>
</protein>
<keyword evidence="3" id="KW-1185">Reference proteome</keyword>